<comment type="caution">
    <text evidence="2">The sequence shown here is derived from an EMBL/GenBank/DDBJ whole genome shotgun (WGS) entry which is preliminary data.</text>
</comment>
<feature type="domain" description="Tc1-like transposase DDE" evidence="1">
    <location>
        <begin position="261"/>
        <end position="391"/>
    </location>
</feature>
<dbReference type="Pfam" id="PF13358">
    <property type="entry name" value="DDE_3"/>
    <property type="match status" value="1"/>
</dbReference>
<evidence type="ECO:0000313" key="2">
    <source>
        <dbReference type="EMBL" id="CAD8073417.1"/>
    </source>
</evidence>
<dbReference type="OrthoDB" id="2266637at2759"/>
<dbReference type="EMBL" id="CAJJDN010000030">
    <property type="protein sequence ID" value="CAD8073417.1"/>
    <property type="molecule type" value="Genomic_DNA"/>
</dbReference>
<proteinExistence type="predicted"/>
<keyword evidence="3" id="KW-1185">Reference proteome</keyword>
<accession>A0A8S1M0T8</accession>
<gene>
    <name evidence="2" type="ORF">PSON_ATCC_30995.1.T0300323</name>
</gene>
<dbReference type="InterPro" id="IPR038717">
    <property type="entry name" value="Tc1-like_DDE_dom"/>
</dbReference>
<evidence type="ECO:0000313" key="3">
    <source>
        <dbReference type="Proteomes" id="UP000692954"/>
    </source>
</evidence>
<name>A0A8S1M0T8_9CILI</name>
<reference evidence="2" key="1">
    <citation type="submission" date="2021-01" db="EMBL/GenBank/DDBJ databases">
        <authorList>
            <consortium name="Genoscope - CEA"/>
            <person name="William W."/>
        </authorList>
    </citation>
    <scope>NUCLEOTIDE SEQUENCE</scope>
</reference>
<dbReference type="AlphaFoldDB" id="A0A8S1M0T8"/>
<evidence type="ECO:0000259" key="1">
    <source>
        <dbReference type="Pfam" id="PF13358"/>
    </source>
</evidence>
<protein>
    <recommendedName>
        <fullName evidence="1">Tc1-like transposase DDE domain-containing protein</fullName>
    </recommendedName>
</protein>
<sequence>MIQKSDDSDSDYSPKKPFLYKQKALKSNKIENRETFYECQPLLTKHQVCDSTCLTFKKQIYQNQHIRNRIKKIEPLPLYNCQIYLQNILNSRAHKKLVQKKQKKPSNWKKNVILRCQNLNQTQRMQIEQLQAQGYRNCIIAALLGVSPQQVRRNQFNINLNQSREQIQLTNIEKTWLKFQAQQQSNSVLFNAFSFRNAFLNKFPDQTLSIQQFRKILHQQQIRYRTPSLKPLTFFQKEGKNEETVQFISTLCGYLNENYSIIFIDECSLGNISKYTHKQWHVLGSFKQTTHRISTFKYLISALGTKGFLYFQLFEGTGKAYIFQDFVTSIVYKAQEFYKSQKFVFVMDNCSIHKSSQMKKIFVQTHCIFTPAYRPEFNAIEHMFGWKINKIKLPIHSVYIFCKDNHYSELKRKQQNPNIQMNYQSNNLITYQIFIQIQTIIKQKPYLIFYQNYFQSVFISNYFQQRIACLPHMKLSINWYLSQIISKFPILKYNLHYQISKKIIFPQIYMEDKLKKNNLS</sequence>
<dbReference type="Proteomes" id="UP000692954">
    <property type="component" value="Unassembled WGS sequence"/>
</dbReference>
<organism evidence="2 3">
    <name type="scientific">Paramecium sonneborni</name>
    <dbReference type="NCBI Taxonomy" id="65129"/>
    <lineage>
        <taxon>Eukaryota</taxon>
        <taxon>Sar</taxon>
        <taxon>Alveolata</taxon>
        <taxon>Ciliophora</taxon>
        <taxon>Intramacronucleata</taxon>
        <taxon>Oligohymenophorea</taxon>
        <taxon>Peniculida</taxon>
        <taxon>Parameciidae</taxon>
        <taxon>Paramecium</taxon>
    </lineage>
</organism>